<dbReference type="Pfam" id="PF20266">
    <property type="entry name" value="Mab-21_C"/>
    <property type="match status" value="1"/>
</dbReference>
<reference evidence="8" key="1">
    <citation type="submission" date="2021-02" db="EMBL/GenBank/DDBJ databases">
        <authorList>
            <person name="Nowell W R."/>
        </authorList>
    </citation>
    <scope>NUCLEOTIDE SEQUENCE</scope>
</reference>
<dbReference type="PRINTS" id="PR01415">
    <property type="entry name" value="ANKYRIN"/>
</dbReference>
<dbReference type="SMART" id="SM00248">
    <property type="entry name" value="ANK"/>
    <property type="match status" value="8"/>
</dbReference>
<dbReference type="Pfam" id="PF13637">
    <property type="entry name" value="Ank_4"/>
    <property type="match status" value="1"/>
</dbReference>
<dbReference type="Pfam" id="PF00023">
    <property type="entry name" value="Ank"/>
    <property type="match status" value="1"/>
</dbReference>
<dbReference type="SUPFAM" id="SSF48403">
    <property type="entry name" value="Ankyrin repeat"/>
    <property type="match status" value="1"/>
</dbReference>
<feature type="domain" description="Mab-21-like HhH/H2TH-like" evidence="6">
    <location>
        <begin position="617"/>
        <end position="687"/>
    </location>
</feature>
<dbReference type="PROSITE" id="PS50297">
    <property type="entry name" value="ANK_REP_REGION"/>
    <property type="match status" value="4"/>
</dbReference>
<dbReference type="Pfam" id="PF03281">
    <property type="entry name" value="Mab-21"/>
    <property type="match status" value="1"/>
</dbReference>
<dbReference type="InterPro" id="IPR046903">
    <property type="entry name" value="Mab-21-like_nuc_Trfase"/>
</dbReference>
<feature type="repeat" description="ANK" evidence="4">
    <location>
        <begin position="188"/>
        <end position="220"/>
    </location>
</feature>
<dbReference type="AlphaFoldDB" id="A0A818S882"/>
<dbReference type="InterPro" id="IPR046906">
    <property type="entry name" value="Mab-21_HhH/H2TH-like"/>
</dbReference>
<organism evidence="8 9">
    <name type="scientific">Adineta steineri</name>
    <dbReference type="NCBI Taxonomy" id="433720"/>
    <lineage>
        <taxon>Eukaryota</taxon>
        <taxon>Metazoa</taxon>
        <taxon>Spiralia</taxon>
        <taxon>Gnathifera</taxon>
        <taxon>Rotifera</taxon>
        <taxon>Eurotatoria</taxon>
        <taxon>Bdelloidea</taxon>
        <taxon>Adinetida</taxon>
        <taxon>Adinetidae</taxon>
        <taxon>Adineta</taxon>
    </lineage>
</organism>
<evidence type="ECO:0000313" key="8">
    <source>
        <dbReference type="EMBL" id="CAF3667770.1"/>
    </source>
</evidence>
<evidence type="ECO:0000256" key="3">
    <source>
        <dbReference type="ARBA" id="ARBA00023043"/>
    </source>
</evidence>
<evidence type="ECO:0008006" key="10">
    <source>
        <dbReference type="Google" id="ProtNLM"/>
    </source>
</evidence>
<dbReference type="Gene3D" id="1.10.1410.40">
    <property type="match status" value="1"/>
</dbReference>
<feature type="repeat" description="ANK" evidence="4">
    <location>
        <begin position="295"/>
        <end position="327"/>
    </location>
</feature>
<dbReference type="EMBL" id="CAJNOG010000043">
    <property type="protein sequence ID" value="CAF0831043.1"/>
    <property type="molecule type" value="Genomic_DNA"/>
</dbReference>
<gene>
    <name evidence="7" type="ORF">JYZ213_LOCUS6838</name>
    <name evidence="8" type="ORF">OXD698_LOCUS10028</name>
</gene>
<sequence>MKTFHICFSFIYFLYSNIVELHHISKIIFIRIHYQIKNTYIRDNISNRKKIYHRRNSLTDLHEAVLRNCEKNIEYAIASGIPVDLVDHAGQTALYYACQRGYIKIVEYLLRYNARHDITDLNQTSPLWIAAKEGHSHIVLILLKNGADPNRKAHDGTTALYHSSYEGHIKCVYYLIKYKANVNFAKNSGASPLFVAARNGHHRIVKHLLKYGASPIQTQEDLRSSLQTALLYNRFKCVRLLLKTNLNCLFEQTDIYGWTPLHFLAKKGSIKSARIFFHYLQKSGKEFNIYEKDLFGNTALHIAIFNKQTKFADYLIKKNFNTNQENSFGWTYNTYCKKIQEKPNINECLPKLYLSNLLSIHSIHYTSEEDLIRYEIENYVKELVLYIEKLNPLFRNSIICSGSYYEYTRVGLPNEFDYMINLNEIENLCKFVENPTDPSGYGRLYPTDTKEAYDKLFYYLEPMTQCVSSEKIRKQFYQLLTSARVHVIRKEIISNFKHLKFEWTSGDKRCGTAIHTEWYGIQYPYLSIKIDVVPCLTIYSWPKTANMKCPDEKSQFQIIARSPNISETYLWRISMSKFESIYLKSLTKQQLNGYLSLKSLRLLIPYKCKIDKLVYTDEDLITSYMFKNEFLHEIIRYPQQQQWTDTSLIHRILGILKRLHKHLTIGSIKSFYIKNYNVIDENDYKQLRLFEIKYVQILISHLKLKLETINKKSLHRNTFSVIEPIIEKPIFRNRAFSSNI</sequence>
<dbReference type="Gene3D" id="3.30.460.90">
    <property type="match status" value="1"/>
</dbReference>
<feature type="repeat" description="ANK" evidence="4">
    <location>
        <begin position="89"/>
        <end position="121"/>
    </location>
</feature>
<dbReference type="Gene3D" id="1.25.40.20">
    <property type="entry name" value="Ankyrin repeat-containing domain"/>
    <property type="match status" value="2"/>
</dbReference>
<evidence type="ECO:0000256" key="1">
    <source>
        <dbReference type="ARBA" id="ARBA00008307"/>
    </source>
</evidence>
<keyword evidence="3 4" id="KW-0040">ANK repeat</keyword>
<feature type="repeat" description="ANK" evidence="4">
    <location>
        <begin position="155"/>
        <end position="187"/>
    </location>
</feature>
<dbReference type="SMART" id="SM01265">
    <property type="entry name" value="Mab-21"/>
    <property type="match status" value="1"/>
</dbReference>
<comment type="similarity">
    <text evidence="1">Belongs to the mab-21 family.</text>
</comment>
<feature type="domain" description="Mab-21-like nucleotidyltransferase" evidence="5">
    <location>
        <begin position="404"/>
        <end position="584"/>
    </location>
</feature>
<proteinExistence type="inferred from homology"/>
<dbReference type="EMBL" id="CAJOAZ010000522">
    <property type="protein sequence ID" value="CAF3667770.1"/>
    <property type="molecule type" value="Genomic_DNA"/>
</dbReference>
<evidence type="ECO:0000313" key="9">
    <source>
        <dbReference type="Proteomes" id="UP000663844"/>
    </source>
</evidence>
<evidence type="ECO:0000259" key="6">
    <source>
        <dbReference type="Pfam" id="PF20266"/>
    </source>
</evidence>
<feature type="repeat" description="ANK" evidence="4">
    <location>
        <begin position="122"/>
        <end position="154"/>
    </location>
</feature>
<accession>A0A818S882</accession>
<dbReference type="InterPro" id="IPR024810">
    <property type="entry name" value="MAB21L/cGLR"/>
</dbReference>
<dbReference type="PANTHER" id="PTHR24171">
    <property type="entry name" value="ANKYRIN REPEAT DOMAIN-CONTAINING PROTEIN 39-RELATED"/>
    <property type="match status" value="1"/>
</dbReference>
<evidence type="ECO:0000313" key="7">
    <source>
        <dbReference type="EMBL" id="CAF0831043.1"/>
    </source>
</evidence>
<dbReference type="PROSITE" id="PS50088">
    <property type="entry name" value="ANK_REPEAT"/>
    <property type="match status" value="6"/>
</dbReference>
<evidence type="ECO:0000259" key="5">
    <source>
        <dbReference type="Pfam" id="PF03281"/>
    </source>
</evidence>
<dbReference type="InterPro" id="IPR036770">
    <property type="entry name" value="Ankyrin_rpt-contain_sf"/>
</dbReference>
<dbReference type="PANTHER" id="PTHR24171:SF9">
    <property type="entry name" value="ANKYRIN REPEAT DOMAIN-CONTAINING PROTEIN 39"/>
    <property type="match status" value="1"/>
</dbReference>
<dbReference type="InterPro" id="IPR002110">
    <property type="entry name" value="Ankyrin_rpt"/>
</dbReference>
<comment type="caution">
    <text evidence="8">The sequence shown here is derived from an EMBL/GenBank/DDBJ whole genome shotgun (WGS) entry which is preliminary data.</text>
</comment>
<dbReference type="Pfam" id="PF12796">
    <property type="entry name" value="Ank_2"/>
    <property type="match status" value="2"/>
</dbReference>
<feature type="repeat" description="ANK" evidence="4">
    <location>
        <begin position="256"/>
        <end position="292"/>
    </location>
</feature>
<protein>
    <recommendedName>
        <fullName evidence="10">Ankyrin repeat protein</fullName>
    </recommendedName>
</protein>
<keyword evidence="2" id="KW-0677">Repeat</keyword>
<dbReference type="Proteomes" id="UP000663845">
    <property type="component" value="Unassembled WGS sequence"/>
</dbReference>
<name>A0A818S882_9BILA</name>
<dbReference type="Proteomes" id="UP000663844">
    <property type="component" value="Unassembled WGS sequence"/>
</dbReference>
<evidence type="ECO:0000256" key="2">
    <source>
        <dbReference type="ARBA" id="ARBA00022737"/>
    </source>
</evidence>
<evidence type="ECO:0000256" key="4">
    <source>
        <dbReference type="PROSITE-ProRule" id="PRU00023"/>
    </source>
</evidence>